<reference evidence="5 6" key="1">
    <citation type="submission" date="2023-03" db="EMBL/GenBank/DDBJ databases">
        <title>Novel Species.</title>
        <authorList>
            <person name="Ma S."/>
        </authorList>
    </citation>
    <scope>NUCLEOTIDE SEQUENCE [LARGE SCALE GENOMIC DNA]</scope>
    <source>
        <strain evidence="5 6">B11</strain>
    </source>
</reference>
<evidence type="ECO:0000256" key="1">
    <source>
        <dbReference type="ARBA" id="ARBA00006814"/>
    </source>
</evidence>
<organism evidence="5 6">
    <name type="scientific">Thermatribacter velox</name>
    <dbReference type="NCBI Taxonomy" id="3039681"/>
    <lineage>
        <taxon>Bacteria</taxon>
        <taxon>Pseudomonadati</taxon>
        <taxon>Atribacterota</taxon>
        <taxon>Atribacteria</taxon>
        <taxon>Atribacterales</taxon>
        <taxon>Thermatribacteraceae</taxon>
        <taxon>Thermatribacter</taxon>
    </lineage>
</organism>
<keyword evidence="4" id="KW-0378">Hydrolase</keyword>
<keyword evidence="3" id="KW-0064">Aspartyl protease</keyword>
<dbReference type="NCBIfam" id="TIGR00072">
    <property type="entry name" value="hydrog_prot"/>
    <property type="match status" value="1"/>
</dbReference>
<evidence type="ECO:0000313" key="6">
    <source>
        <dbReference type="Proteomes" id="UP001461341"/>
    </source>
</evidence>
<dbReference type="InterPro" id="IPR000671">
    <property type="entry name" value="Peptidase_A31"/>
</dbReference>
<dbReference type="Proteomes" id="UP001461341">
    <property type="component" value="Chromosome"/>
</dbReference>
<accession>A0ABZ2YDV6</accession>
<dbReference type="RefSeq" id="WP_369019341.1">
    <property type="nucleotide sequence ID" value="NZ_CP121689.1"/>
</dbReference>
<dbReference type="Pfam" id="PF01750">
    <property type="entry name" value="HycI"/>
    <property type="match status" value="1"/>
</dbReference>
<evidence type="ECO:0000256" key="2">
    <source>
        <dbReference type="ARBA" id="ARBA00022670"/>
    </source>
</evidence>
<dbReference type="PRINTS" id="PR00446">
    <property type="entry name" value="HYDRGNUPTAKE"/>
</dbReference>
<gene>
    <name evidence="5" type="ORF">QBE54_05530</name>
</gene>
<dbReference type="EMBL" id="CP121689">
    <property type="protein sequence ID" value="WZL77175.1"/>
    <property type="molecule type" value="Genomic_DNA"/>
</dbReference>
<dbReference type="PANTHER" id="PTHR30302">
    <property type="entry name" value="HYDROGENASE 1 MATURATION PROTEASE"/>
    <property type="match status" value="1"/>
</dbReference>
<keyword evidence="6" id="KW-1185">Reference proteome</keyword>
<dbReference type="InterPro" id="IPR023430">
    <property type="entry name" value="Pept_HybD-like_dom_sf"/>
</dbReference>
<sequence length="157" mass="17176">MKTKPTLQEVLKPDPERTTLIITIGNPLRKDDGVGPYLAELLAKRLPPGVSLLNVYDRPEKSLDFVKKDSGKIIIIDAADFGGEPGEIRIISEEEIFAMTLSTHNLPIPILYQALAEESGCTVFFVGIQPADVSFGEGLNPQVEKAAREIANYILEA</sequence>
<name>A0ABZ2YDV6_9BACT</name>
<keyword evidence="2 5" id="KW-0645">Protease</keyword>
<protein>
    <submittedName>
        <fullName evidence="5">Hydrogenase maturation protease</fullName>
    </submittedName>
</protein>
<dbReference type="PANTHER" id="PTHR30302:SF1">
    <property type="entry name" value="HYDROGENASE 2 MATURATION PROTEASE"/>
    <property type="match status" value="1"/>
</dbReference>
<dbReference type="Gene3D" id="3.40.50.1450">
    <property type="entry name" value="HybD-like"/>
    <property type="match status" value="1"/>
</dbReference>
<evidence type="ECO:0000256" key="3">
    <source>
        <dbReference type="ARBA" id="ARBA00022750"/>
    </source>
</evidence>
<comment type="similarity">
    <text evidence="1">Belongs to the peptidase A31 family.</text>
</comment>
<dbReference type="SUPFAM" id="SSF53163">
    <property type="entry name" value="HybD-like"/>
    <property type="match status" value="1"/>
</dbReference>
<dbReference type="GO" id="GO:0008233">
    <property type="term" value="F:peptidase activity"/>
    <property type="evidence" value="ECO:0007669"/>
    <property type="project" value="UniProtKB-KW"/>
</dbReference>
<proteinExistence type="inferred from homology"/>
<evidence type="ECO:0000313" key="5">
    <source>
        <dbReference type="EMBL" id="WZL77175.1"/>
    </source>
</evidence>
<dbReference type="GO" id="GO:0006508">
    <property type="term" value="P:proteolysis"/>
    <property type="evidence" value="ECO:0007669"/>
    <property type="project" value="UniProtKB-KW"/>
</dbReference>
<evidence type="ECO:0000256" key="4">
    <source>
        <dbReference type="ARBA" id="ARBA00022801"/>
    </source>
</evidence>